<dbReference type="EMBL" id="JAHFZB010000008">
    <property type="protein sequence ID" value="KAK6486651.1"/>
    <property type="molecule type" value="Genomic_DNA"/>
</dbReference>
<keyword evidence="7" id="KW-0496">Mitochondrion</keyword>
<feature type="repeat" description="Solcar" evidence="9">
    <location>
        <begin position="208"/>
        <end position="294"/>
    </location>
</feature>
<evidence type="ECO:0000256" key="7">
    <source>
        <dbReference type="ARBA" id="ARBA00023128"/>
    </source>
</evidence>
<keyword evidence="12" id="KW-1185">Reference proteome</keyword>
<protein>
    <submittedName>
        <fullName evidence="11">Mitochondrial ornithine transporter 1-like</fullName>
    </submittedName>
</protein>
<dbReference type="InterPro" id="IPR023395">
    <property type="entry name" value="MCP_dom_sf"/>
</dbReference>
<keyword evidence="6" id="KW-1133">Transmembrane helix</keyword>
<gene>
    <name evidence="11" type="ORF">HHUSO_G10277</name>
</gene>
<keyword evidence="3 10" id="KW-0813">Transport</keyword>
<reference evidence="11 12" key="1">
    <citation type="submission" date="2021-05" db="EMBL/GenBank/DDBJ databases">
        <authorList>
            <person name="Zahm M."/>
            <person name="Klopp C."/>
            <person name="Cabau C."/>
            <person name="Kuhl H."/>
            <person name="Suciu R."/>
            <person name="Ciorpac M."/>
            <person name="Holostenco D."/>
            <person name="Gessner J."/>
            <person name="Wuertz S."/>
            <person name="Hohne C."/>
            <person name="Stock M."/>
            <person name="Gislard M."/>
            <person name="Lluch J."/>
            <person name="Milhes M."/>
            <person name="Lampietro C."/>
            <person name="Lopez Roques C."/>
            <person name="Donnadieu C."/>
            <person name="Du K."/>
            <person name="Schartl M."/>
            <person name="Guiguen Y."/>
        </authorList>
    </citation>
    <scope>NUCLEOTIDE SEQUENCE [LARGE SCALE GENOMIC DNA]</scope>
    <source>
        <strain evidence="11">Hh-F2</strain>
        <tissue evidence="11">Blood</tissue>
    </source>
</reference>
<dbReference type="SUPFAM" id="SSF103506">
    <property type="entry name" value="Mitochondrial carrier"/>
    <property type="match status" value="1"/>
</dbReference>
<sequence length="301" mass="32554">MSPHPVVQAVIDLSAGAIGGTACVLSGQPFDTAKVKMQTFPTMYKGFVNCFISTYKQVGFRGLYHGTTPALMANIAENSVLFMCYGFCQQVVRNLAGIDSETKLSDVENALAGSFASVFSSLVLCPTELVKCRLQAMHEMEVSGKIAKGQNTVWSVVKGVLRSDGPLGMYQGLTSTLVREVPGYFFFFGGYEFSRSVFASGGKSKDDLGVLPVVFSGGFGGACLWLSVYPIDCVKSRIQVLSMAGKQAGFLKTFTSIVKYEGIPALYSGLTPTMIRTFPANGALFLTYELSRKMMMKQFDT</sequence>
<accession>A0ABR0ZP98</accession>
<evidence type="ECO:0000313" key="12">
    <source>
        <dbReference type="Proteomes" id="UP001369086"/>
    </source>
</evidence>
<evidence type="ECO:0000256" key="2">
    <source>
        <dbReference type="ARBA" id="ARBA00006375"/>
    </source>
</evidence>
<comment type="caution">
    <text evidence="11">The sequence shown here is derived from an EMBL/GenBank/DDBJ whole genome shotgun (WGS) entry which is preliminary data.</text>
</comment>
<evidence type="ECO:0000256" key="3">
    <source>
        <dbReference type="ARBA" id="ARBA00022448"/>
    </source>
</evidence>
<dbReference type="InterPro" id="IPR050567">
    <property type="entry name" value="Mitochondrial_Carrier"/>
</dbReference>
<keyword evidence="4 9" id="KW-0812">Transmembrane</keyword>
<evidence type="ECO:0000256" key="4">
    <source>
        <dbReference type="ARBA" id="ARBA00022692"/>
    </source>
</evidence>
<evidence type="ECO:0000256" key="9">
    <source>
        <dbReference type="PROSITE-ProRule" id="PRU00282"/>
    </source>
</evidence>
<feature type="repeat" description="Solcar" evidence="9">
    <location>
        <begin position="104"/>
        <end position="197"/>
    </location>
</feature>
<evidence type="ECO:0000256" key="1">
    <source>
        <dbReference type="ARBA" id="ARBA00004225"/>
    </source>
</evidence>
<dbReference type="PROSITE" id="PS50920">
    <property type="entry name" value="SOLCAR"/>
    <property type="match status" value="3"/>
</dbReference>
<dbReference type="Gene3D" id="1.50.40.10">
    <property type="entry name" value="Mitochondrial carrier domain"/>
    <property type="match status" value="2"/>
</dbReference>
<dbReference type="Proteomes" id="UP001369086">
    <property type="component" value="Unassembled WGS sequence"/>
</dbReference>
<evidence type="ECO:0000313" key="11">
    <source>
        <dbReference type="EMBL" id="KAK6486651.1"/>
    </source>
</evidence>
<name>A0ABR0ZP98_HUSHU</name>
<comment type="similarity">
    <text evidence="2 10">Belongs to the mitochondrial carrier (TC 2.A.29) family.</text>
</comment>
<comment type="subcellular location">
    <subcellularLocation>
        <location evidence="1">Mitochondrion membrane</location>
        <topology evidence="1">Multi-pass membrane protein</topology>
    </subcellularLocation>
</comment>
<feature type="repeat" description="Solcar" evidence="9">
    <location>
        <begin position="7"/>
        <end position="91"/>
    </location>
</feature>
<dbReference type="PANTHER" id="PTHR45624">
    <property type="entry name" value="MITOCHONDRIAL BASIC AMINO ACIDS TRANSPORTER-RELATED"/>
    <property type="match status" value="1"/>
</dbReference>
<dbReference type="InterPro" id="IPR018108">
    <property type="entry name" value="MCP_transmembrane"/>
</dbReference>
<keyword evidence="8 9" id="KW-0472">Membrane</keyword>
<evidence type="ECO:0000256" key="5">
    <source>
        <dbReference type="ARBA" id="ARBA00022737"/>
    </source>
</evidence>
<keyword evidence="5" id="KW-0677">Repeat</keyword>
<evidence type="ECO:0000256" key="10">
    <source>
        <dbReference type="RuleBase" id="RU000488"/>
    </source>
</evidence>
<proteinExistence type="inferred from homology"/>
<dbReference type="PANTHER" id="PTHR45624:SF22">
    <property type="entry name" value="MITOCHONDRIAL ORNITHINE TRANSPORTER 1"/>
    <property type="match status" value="1"/>
</dbReference>
<dbReference type="Pfam" id="PF00153">
    <property type="entry name" value="Mito_carr"/>
    <property type="match status" value="3"/>
</dbReference>
<evidence type="ECO:0000256" key="6">
    <source>
        <dbReference type="ARBA" id="ARBA00022989"/>
    </source>
</evidence>
<evidence type="ECO:0000256" key="8">
    <source>
        <dbReference type="ARBA" id="ARBA00023136"/>
    </source>
</evidence>
<organism evidence="11 12">
    <name type="scientific">Huso huso</name>
    <name type="common">Beluga</name>
    <name type="synonym">Acipenser huso</name>
    <dbReference type="NCBI Taxonomy" id="61971"/>
    <lineage>
        <taxon>Eukaryota</taxon>
        <taxon>Metazoa</taxon>
        <taxon>Chordata</taxon>
        <taxon>Craniata</taxon>
        <taxon>Vertebrata</taxon>
        <taxon>Euteleostomi</taxon>
        <taxon>Actinopterygii</taxon>
        <taxon>Chondrostei</taxon>
        <taxon>Acipenseriformes</taxon>
        <taxon>Acipenseridae</taxon>
        <taxon>Huso</taxon>
    </lineage>
</organism>